<dbReference type="GO" id="GO:0005814">
    <property type="term" value="C:centriole"/>
    <property type="evidence" value="ECO:0007669"/>
    <property type="project" value="TreeGrafter"/>
</dbReference>
<feature type="repeat" description="TPR" evidence="1">
    <location>
        <begin position="536"/>
        <end position="569"/>
    </location>
</feature>
<dbReference type="PANTHER" id="PTHR44117:SF1">
    <property type="entry name" value="INTRAFLAGELLAR TRANSPORT PROTEIN 88 HOMOLOG"/>
    <property type="match status" value="1"/>
</dbReference>
<dbReference type="InterPro" id="IPR011990">
    <property type="entry name" value="TPR-like_helical_dom_sf"/>
</dbReference>
<dbReference type="AlphaFoldDB" id="A0A0L8VDU0"/>
<sequence length="742" mass="87845">MTDKEVRRQYTEIYNRLAERKLKPAFDQLKKLIHENSLGIFSDEWRELDQTYHYMLQYTVEGIRDPERQKIYRKLIVSAFELLDKVNETIRLKYSSSLEYEQKRSFKSQWIDNFESFFTELEAFYHFDELQALAENRDLGTSATSEAAGKHRQQMFRLFYHLCFRDQLSAEEISFLKQFFASQTILSVYKSFIVTALTLSLRRCFDAEKFSMLFDVFEQDEPAINQRALVGLLLSLYQYDARIAYYPEITGRLKILNENPAFKKNLERIIVQLIRSKDTEKIQQRIRDELLPEMIKISPTLKDKINLDSLMEEGLSEDKNPEWQDIFNDSPGLMDKMQELSDLQMEGADVFLGSFAMLKSFPFFNELGNWFVPFFPENPQLADVLDVSNEMNRMFVRTIANAPVLCNSDKYSFSLSIHNLPKENREFMIQGLKAEMEQLDELENEDELTDPGRKSGDISNQYIQDLYRFYKLHPRKNDFEDVFNWPFDFHNKNTLGSILKEDENMLRNIAEYYFSKNYFEEASNIFSYLLSLKKDGELLQKIAFCHQKQGNFQKALEAYLEAELYEPNRLWNLKKIALCYRNLKQPDKALAYYKEAERLNADDLNNQLNVGHCLLELNQFDEALKCYFKVEYLSPGNKKVWRPLGWCSFLTGKKEQAEKYFLKLIEEEPNRHDLMNMGHVQWSMGQRKAALQYYQQSISATGFSESEFMDVFEEDLPHLLRQGIDRDDVPIMLDQLRYFVEE</sequence>
<reference evidence="3" key="1">
    <citation type="submission" date="2015-07" db="EMBL/GenBank/DDBJ databases">
        <title>Genome sequencing of Sunxiuqinia dokdonensis strain SK.</title>
        <authorList>
            <person name="Ahn S."/>
            <person name="Kim B.-C."/>
        </authorList>
    </citation>
    <scope>NUCLEOTIDE SEQUENCE [LARGE SCALE GENOMIC DNA]</scope>
    <source>
        <strain evidence="3">SK</strain>
    </source>
</reference>
<evidence type="ECO:0000313" key="3">
    <source>
        <dbReference type="Proteomes" id="UP000036958"/>
    </source>
</evidence>
<dbReference type="EMBL" id="LGIA01000032">
    <property type="protein sequence ID" value="KOH46342.1"/>
    <property type="molecule type" value="Genomic_DNA"/>
</dbReference>
<evidence type="ECO:0000313" key="2">
    <source>
        <dbReference type="EMBL" id="KOH46342.1"/>
    </source>
</evidence>
<keyword evidence="3" id="KW-1185">Reference proteome</keyword>
<dbReference type="OrthoDB" id="1108959at2"/>
<keyword evidence="1" id="KW-0802">TPR repeat</keyword>
<evidence type="ECO:0000256" key="1">
    <source>
        <dbReference type="PROSITE-ProRule" id="PRU00339"/>
    </source>
</evidence>
<feature type="repeat" description="TPR" evidence="1">
    <location>
        <begin position="604"/>
        <end position="637"/>
    </location>
</feature>
<dbReference type="SUPFAM" id="SSF48452">
    <property type="entry name" value="TPR-like"/>
    <property type="match status" value="1"/>
</dbReference>
<accession>A0A0L8VDU0</accession>
<proteinExistence type="predicted"/>
<dbReference type="Pfam" id="PF13181">
    <property type="entry name" value="TPR_8"/>
    <property type="match status" value="2"/>
</dbReference>
<dbReference type="GO" id="GO:0019894">
    <property type="term" value="F:kinesin binding"/>
    <property type="evidence" value="ECO:0007669"/>
    <property type="project" value="TreeGrafter"/>
</dbReference>
<dbReference type="STRING" id="1409788.NC99_08790"/>
<name>A0A0L8VDU0_9BACT</name>
<gene>
    <name evidence="2" type="ORF">NC99_08790</name>
</gene>
<organism evidence="2 3">
    <name type="scientific">Sunxiuqinia dokdonensis</name>
    <dbReference type="NCBI Taxonomy" id="1409788"/>
    <lineage>
        <taxon>Bacteria</taxon>
        <taxon>Pseudomonadati</taxon>
        <taxon>Bacteroidota</taxon>
        <taxon>Bacteroidia</taxon>
        <taxon>Marinilabiliales</taxon>
        <taxon>Prolixibacteraceae</taxon>
        <taxon>Sunxiuqinia</taxon>
    </lineage>
</organism>
<feature type="repeat" description="TPR" evidence="1">
    <location>
        <begin position="638"/>
        <end position="671"/>
    </location>
</feature>
<dbReference type="Proteomes" id="UP000036958">
    <property type="component" value="Unassembled WGS sequence"/>
</dbReference>
<dbReference type="InterPro" id="IPR019734">
    <property type="entry name" value="TPR_rpt"/>
</dbReference>
<dbReference type="RefSeq" id="WP_053180091.1">
    <property type="nucleotide sequence ID" value="NZ_LGIA01000032.1"/>
</dbReference>
<evidence type="ECO:0008006" key="4">
    <source>
        <dbReference type="Google" id="ProtNLM"/>
    </source>
</evidence>
<dbReference type="PANTHER" id="PTHR44117">
    <property type="entry name" value="INTRAFLAGELLAR TRANSPORT PROTEIN 88 HOMOLOG"/>
    <property type="match status" value="1"/>
</dbReference>
<dbReference type="Pfam" id="PF13174">
    <property type="entry name" value="TPR_6"/>
    <property type="match status" value="1"/>
</dbReference>
<comment type="caution">
    <text evidence="2">The sequence shown here is derived from an EMBL/GenBank/DDBJ whole genome shotgun (WGS) entry which is preliminary data.</text>
</comment>
<dbReference type="Gene3D" id="1.25.40.10">
    <property type="entry name" value="Tetratricopeptide repeat domain"/>
    <property type="match status" value="1"/>
</dbReference>
<protein>
    <recommendedName>
        <fullName evidence="4">Tetratricopeptide repeat protein</fullName>
    </recommendedName>
</protein>
<dbReference type="PROSITE" id="PS50005">
    <property type="entry name" value="TPR"/>
    <property type="match status" value="3"/>
</dbReference>
<dbReference type="SMART" id="SM00028">
    <property type="entry name" value="TPR"/>
    <property type="match status" value="5"/>
</dbReference>